<dbReference type="PANTHER" id="PTHR10656">
    <property type="entry name" value="CELL FATE DETERMINING PROTEIN MAB21-RELATED"/>
    <property type="match status" value="1"/>
</dbReference>
<dbReference type="InterPro" id="IPR046903">
    <property type="entry name" value="Mab-21-like_nuc_Trfase"/>
</dbReference>
<dbReference type="EMBL" id="UYJE01008507">
    <property type="protein sequence ID" value="VDI64478.1"/>
    <property type="molecule type" value="Genomic_DNA"/>
</dbReference>
<dbReference type="AlphaFoldDB" id="A0A8B6GIA7"/>
<proteinExistence type="predicted"/>
<reference evidence="2" key="1">
    <citation type="submission" date="2018-11" db="EMBL/GenBank/DDBJ databases">
        <authorList>
            <person name="Alioto T."/>
            <person name="Alioto T."/>
        </authorList>
    </citation>
    <scope>NUCLEOTIDE SEQUENCE</scope>
</reference>
<comment type="caution">
    <text evidence="2">The sequence shown here is derived from an EMBL/GenBank/DDBJ whole genome shotgun (WGS) entry which is preliminary data.</text>
</comment>
<name>A0A8B6GIA7_MYTGA</name>
<dbReference type="Proteomes" id="UP000596742">
    <property type="component" value="Unassembled WGS sequence"/>
</dbReference>
<evidence type="ECO:0000259" key="1">
    <source>
        <dbReference type="Pfam" id="PF03281"/>
    </source>
</evidence>
<evidence type="ECO:0000313" key="2">
    <source>
        <dbReference type="EMBL" id="VDI64478.1"/>
    </source>
</evidence>
<dbReference type="PANTHER" id="PTHR10656:SF69">
    <property type="entry name" value="MAB-21-LIKE HHH_H2TH-LIKE DOMAIN-CONTAINING PROTEIN"/>
    <property type="match status" value="1"/>
</dbReference>
<protein>
    <recommendedName>
        <fullName evidence="1">Mab-21-like nucleotidyltransferase domain-containing protein</fullName>
    </recommendedName>
</protein>
<sequence length="216" mass="24870">MDVMYVNNCMEVILSAKHIKHPIHRTILVMETAIDHPGFARLKYKALGLSVSQSRPGTHTGERLYFSANLFLDDYTTMTYSSPILLHGPCVSDQHQTVDVAFCLRCKYLPQNAIPWVFRRRWQWPPNFVIDSIINYGCLLVPIGPKTIQDNQLVWRLSFSVAEKILVHSFNFTQLLCYGLLKLMLKCIVNTHDVVKDLLFLLFEDGFILDFGGSRY</sequence>
<feature type="domain" description="Mab-21-like nucleotidyltransferase" evidence="1">
    <location>
        <begin position="93"/>
        <end position="168"/>
    </location>
</feature>
<organism evidence="2 3">
    <name type="scientific">Mytilus galloprovincialis</name>
    <name type="common">Mediterranean mussel</name>
    <dbReference type="NCBI Taxonomy" id="29158"/>
    <lineage>
        <taxon>Eukaryota</taxon>
        <taxon>Metazoa</taxon>
        <taxon>Spiralia</taxon>
        <taxon>Lophotrochozoa</taxon>
        <taxon>Mollusca</taxon>
        <taxon>Bivalvia</taxon>
        <taxon>Autobranchia</taxon>
        <taxon>Pteriomorphia</taxon>
        <taxon>Mytilida</taxon>
        <taxon>Mytiloidea</taxon>
        <taxon>Mytilidae</taxon>
        <taxon>Mytilinae</taxon>
        <taxon>Mytilus</taxon>
    </lineage>
</organism>
<accession>A0A8B6GIA7</accession>
<keyword evidence="3" id="KW-1185">Reference proteome</keyword>
<gene>
    <name evidence="2" type="ORF">MGAL_10B046742</name>
</gene>
<evidence type="ECO:0000313" key="3">
    <source>
        <dbReference type="Proteomes" id="UP000596742"/>
    </source>
</evidence>
<dbReference type="Pfam" id="PF03281">
    <property type="entry name" value="Mab-21"/>
    <property type="match status" value="1"/>
</dbReference>